<evidence type="ECO:0000313" key="9">
    <source>
        <dbReference type="EMBL" id="MBK7421668.1"/>
    </source>
</evidence>
<evidence type="ECO:0000256" key="2">
    <source>
        <dbReference type="ARBA" id="ARBA00022448"/>
    </source>
</evidence>
<dbReference type="GO" id="GO:0030288">
    <property type="term" value="C:outer membrane-bounded periplasmic space"/>
    <property type="evidence" value="ECO:0007669"/>
    <property type="project" value="TreeGrafter"/>
</dbReference>
<proteinExistence type="inferred from homology"/>
<evidence type="ECO:0000313" key="10">
    <source>
        <dbReference type="Proteomes" id="UP000886602"/>
    </source>
</evidence>
<organism evidence="9 10">
    <name type="scientific">Candidatus Propionivibrio dominans</name>
    <dbReference type="NCBI Taxonomy" id="2954373"/>
    <lineage>
        <taxon>Bacteria</taxon>
        <taxon>Pseudomonadati</taxon>
        <taxon>Pseudomonadota</taxon>
        <taxon>Betaproteobacteria</taxon>
        <taxon>Rhodocyclales</taxon>
        <taxon>Rhodocyclaceae</taxon>
        <taxon>Propionivibrio</taxon>
    </lineage>
</organism>
<dbReference type="InterPro" id="IPR006143">
    <property type="entry name" value="RND_pump_MFP"/>
</dbReference>
<dbReference type="InterPro" id="IPR058792">
    <property type="entry name" value="Beta-barrel_RND_2"/>
</dbReference>
<evidence type="ECO:0000256" key="5">
    <source>
        <dbReference type="SAM" id="MobiDB-lite"/>
    </source>
</evidence>
<gene>
    <name evidence="9" type="ORF">IPJ48_00425</name>
</gene>
<dbReference type="SUPFAM" id="SSF111369">
    <property type="entry name" value="HlyD-like secretion proteins"/>
    <property type="match status" value="1"/>
</dbReference>
<dbReference type="AlphaFoldDB" id="A0A9D7I716"/>
<dbReference type="FunFam" id="2.40.420.20:FF:000003">
    <property type="entry name" value="Cation efflux system protein cusB"/>
    <property type="match status" value="1"/>
</dbReference>
<reference evidence="9" key="1">
    <citation type="submission" date="2020-10" db="EMBL/GenBank/DDBJ databases">
        <title>Connecting structure to function with the recovery of over 1000 high-quality activated sludge metagenome-assembled genomes encoding full-length rRNA genes using long-read sequencing.</title>
        <authorList>
            <person name="Singleton C.M."/>
            <person name="Petriglieri F."/>
            <person name="Kristensen J.M."/>
            <person name="Kirkegaard R.H."/>
            <person name="Michaelsen T.Y."/>
            <person name="Andersen M.H."/>
            <person name="Karst S.M."/>
            <person name="Dueholm M.S."/>
            <person name="Nielsen P.H."/>
            <person name="Albertsen M."/>
        </authorList>
    </citation>
    <scope>NUCLEOTIDE SEQUENCE</scope>
    <source>
        <strain evidence="9">EsbW_18-Q3-R4-48_MAXAC.044</strain>
    </source>
</reference>
<dbReference type="InterPro" id="IPR051909">
    <property type="entry name" value="MFP_Cation_Efflux"/>
</dbReference>
<comment type="similarity">
    <text evidence="1">Belongs to the membrane fusion protein (MFP) (TC 8.A.1) family.</text>
</comment>
<dbReference type="GO" id="GO:0060003">
    <property type="term" value="P:copper ion export"/>
    <property type="evidence" value="ECO:0007669"/>
    <property type="project" value="TreeGrafter"/>
</dbReference>
<dbReference type="InterPro" id="IPR021647">
    <property type="entry name" value="CusF_Ec"/>
</dbReference>
<name>A0A9D7I716_9RHOO</name>
<protein>
    <submittedName>
        <fullName evidence="9">Efflux RND transporter periplasmic adaptor subunit</fullName>
    </submittedName>
</protein>
<keyword evidence="2" id="KW-0813">Transport</keyword>
<dbReference type="Pfam" id="PF11604">
    <property type="entry name" value="CusF_Ec"/>
    <property type="match status" value="1"/>
</dbReference>
<dbReference type="GO" id="GO:0016020">
    <property type="term" value="C:membrane"/>
    <property type="evidence" value="ECO:0007669"/>
    <property type="project" value="InterPro"/>
</dbReference>
<feature type="domain" description="CusB-like barrel-sandwich hybrid" evidence="6">
    <location>
        <begin position="146"/>
        <end position="273"/>
    </location>
</feature>
<dbReference type="Pfam" id="PF25954">
    <property type="entry name" value="Beta-barrel_RND_2"/>
    <property type="match status" value="1"/>
</dbReference>
<evidence type="ECO:0000256" key="1">
    <source>
        <dbReference type="ARBA" id="ARBA00009477"/>
    </source>
</evidence>
<dbReference type="InterPro" id="IPR058790">
    <property type="entry name" value="BSH_CusB"/>
</dbReference>
<dbReference type="Pfam" id="PF25975">
    <property type="entry name" value="CzcB_C"/>
    <property type="match status" value="1"/>
</dbReference>
<evidence type="ECO:0000256" key="4">
    <source>
        <dbReference type="ARBA" id="ARBA00023065"/>
    </source>
</evidence>
<feature type="domain" description="CzcB-like C-terminal circularly permuted SH3-like" evidence="8">
    <location>
        <begin position="360"/>
        <end position="420"/>
    </location>
</feature>
<dbReference type="Gene3D" id="2.40.30.170">
    <property type="match status" value="1"/>
</dbReference>
<dbReference type="GO" id="GO:0046914">
    <property type="term" value="F:transition metal ion binding"/>
    <property type="evidence" value="ECO:0007669"/>
    <property type="project" value="TreeGrafter"/>
</dbReference>
<evidence type="ECO:0000259" key="8">
    <source>
        <dbReference type="Pfam" id="PF25975"/>
    </source>
</evidence>
<dbReference type="PANTHER" id="PTHR30097:SF15">
    <property type="entry name" value="CATION EFFLUX SYSTEM PROTEIN CUSB"/>
    <property type="match status" value="1"/>
</dbReference>
<comment type="caution">
    <text evidence="9">The sequence shown here is derived from an EMBL/GenBank/DDBJ whole genome shotgun (WGS) entry which is preliminary data.</text>
</comment>
<sequence length="551" mass="58471">MKQGAGLTLGVIVTLIAGGGGYWLGNKGTTLPGAGSTAVTADTLKSTGESVKKERKLLFYRNPMGLPDTSPTPKKDPMGMDYIAVFEGEDVDGNSGEPASANQIRIGTEKIQKLGVRSEAAELRNLDKTVRAAGRIEPDERKTYAISPKFEGYVERLHVNVTGQAVGKGQALFEVYSPELVSAQREYAIAAQGVDSLKDAGGQAQAGMKQLAESSLLRLKNWDISEAQVKALAQSGEAKRTLTFRSPVTGIVTEKKALQGMRFMPGEVLYQVADLSSVWVVADVFEQDIGLVKLGAQAKVRINAYPDKLFEGKVSYVYPTLNAATRTVPVRVELANPGLLLKPAMFAQVELPVSAKGNVVTVPISAIIDSGTRQIVLIQQGEGRFEPREVKLGARSDSNVEIIEGVKEGERVVVAANFLIDAESNLKAAVGGFGHSAHGVAPKAGTESEKATPAAKGSSHHAEGTVDSVDTKAGTVNLNHGPVDSLKWPAMTMEFKAANETLLQAFKPGAMVVVEFVERQPGEWVITSVKPMVMGKEAAAPAPVANPHAGH</sequence>
<dbReference type="GO" id="GO:0015679">
    <property type="term" value="P:plasma membrane copper ion transport"/>
    <property type="evidence" value="ECO:0007669"/>
    <property type="project" value="TreeGrafter"/>
</dbReference>
<dbReference type="EMBL" id="JADJNC010000002">
    <property type="protein sequence ID" value="MBK7421668.1"/>
    <property type="molecule type" value="Genomic_DNA"/>
</dbReference>
<dbReference type="NCBIfam" id="TIGR01730">
    <property type="entry name" value="RND_mfp"/>
    <property type="match status" value="1"/>
</dbReference>
<dbReference type="FunFam" id="2.40.30.170:FF:000010">
    <property type="entry name" value="Efflux RND transporter periplasmic adaptor subunit"/>
    <property type="match status" value="1"/>
</dbReference>
<dbReference type="InterPro" id="IPR058649">
    <property type="entry name" value="CzcB_C"/>
</dbReference>
<dbReference type="PANTHER" id="PTHR30097">
    <property type="entry name" value="CATION EFFLUX SYSTEM PROTEIN CUSB"/>
    <property type="match status" value="1"/>
</dbReference>
<evidence type="ECO:0000259" key="7">
    <source>
        <dbReference type="Pfam" id="PF25954"/>
    </source>
</evidence>
<feature type="domain" description="CusB-like beta-barrel" evidence="7">
    <location>
        <begin position="277"/>
        <end position="351"/>
    </location>
</feature>
<dbReference type="GO" id="GO:0022857">
    <property type="term" value="F:transmembrane transporter activity"/>
    <property type="evidence" value="ECO:0007669"/>
    <property type="project" value="InterPro"/>
</dbReference>
<keyword evidence="3" id="KW-0732">Signal</keyword>
<dbReference type="Proteomes" id="UP000886602">
    <property type="component" value="Unassembled WGS sequence"/>
</dbReference>
<accession>A0A9D7I716</accession>
<dbReference type="Gene3D" id="2.40.50.320">
    <property type="entry name" value="Copper binding periplasmic protein CusF"/>
    <property type="match status" value="1"/>
</dbReference>
<feature type="region of interest" description="Disordered" evidence="5">
    <location>
        <begin position="440"/>
        <end position="467"/>
    </location>
</feature>
<evidence type="ECO:0000256" key="3">
    <source>
        <dbReference type="ARBA" id="ARBA00022729"/>
    </source>
</evidence>
<keyword evidence="4" id="KW-0406">Ion transport</keyword>
<evidence type="ECO:0000259" key="6">
    <source>
        <dbReference type="Pfam" id="PF25919"/>
    </source>
</evidence>
<dbReference type="Gene3D" id="2.40.420.20">
    <property type="match status" value="1"/>
</dbReference>
<dbReference type="Pfam" id="PF25919">
    <property type="entry name" value="BSH_CusB"/>
    <property type="match status" value="1"/>
</dbReference>
<dbReference type="InterPro" id="IPR042230">
    <property type="entry name" value="CusF_sf"/>
</dbReference>